<keyword evidence="8 12" id="KW-0539">Nucleus</keyword>
<protein>
    <recommendedName>
        <fullName evidence="4 12">U3 small nucleolar RNA-associated protein 10</fullName>
    </recommendedName>
</protein>
<dbReference type="PANTHER" id="PTHR13457:SF1">
    <property type="entry name" value="HEAT REPEAT-CONTAINING PROTEIN 1"/>
    <property type="match status" value="1"/>
</dbReference>
<proteinExistence type="inferred from homology"/>
<accession>A0A0D2CXP8</accession>
<evidence type="ECO:0000313" key="15">
    <source>
        <dbReference type="Proteomes" id="UP000054266"/>
    </source>
</evidence>
<dbReference type="GO" id="GO:0030686">
    <property type="term" value="C:90S preribosome"/>
    <property type="evidence" value="ECO:0007669"/>
    <property type="project" value="TreeGrafter"/>
</dbReference>
<dbReference type="Pfam" id="PF08146">
    <property type="entry name" value="BP28CT"/>
    <property type="match status" value="1"/>
</dbReference>
<feature type="repeat" description="HEAT" evidence="11">
    <location>
        <begin position="596"/>
        <end position="634"/>
    </location>
</feature>
<comment type="similarity">
    <text evidence="2 12">Belongs to the HEATR1/UTP10 family.</text>
</comment>
<dbReference type="InterPro" id="IPR021133">
    <property type="entry name" value="HEAT_type_2"/>
</dbReference>
<dbReference type="EMBL" id="KN846957">
    <property type="protein sequence ID" value="KIW69931.1"/>
    <property type="molecule type" value="Genomic_DNA"/>
</dbReference>
<dbReference type="InterPro" id="IPR016024">
    <property type="entry name" value="ARM-type_fold"/>
</dbReference>
<evidence type="ECO:0000256" key="9">
    <source>
        <dbReference type="ARBA" id="ARBA00023274"/>
    </source>
</evidence>
<dbReference type="GO" id="GO:0000462">
    <property type="term" value="P:maturation of SSU-rRNA from tricistronic rRNA transcript (SSU-rRNA, 5.8S rRNA, LSU-rRNA)"/>
    <property type="evidence" value="ECO:0007669"/>
    <property type="project" value="TreeGrafter"/>
</dbReference>
<dbReference type="InterPro" id="IPR040191">
    <property type="entry name" value="UTP10"/>
</dbReference>
<comment type="function">
    <text evidence="10">Involved in nucleolar processing of pre-18S ribosomal RNA. Involved in ribosome biosynthesis.</text>
</comment>
<dbReference type="SMART" id="SM01036">
    <property type="entry name" value="BP28CT"/>
    <property type="match status" value="1"/>
</dbReference>
<dbReference type="InterPro" id="IPR012954">
    <property type="entry name" value="BP28_C_dom"/>
</dbReference>
<keyword evidence="6 12" id="KW-0698">rRNA processing</keyword>
<feature type="domain" description="BP28 C-terminal" evidence="13">
    <location>
        <begin position="1555"/>
        <end position="1743"/>
    </location>
</feature>
<evidence type="ECO:0000256" key="5">
    <source>
        <dbReference type="ARBA" id="ARBA00022517"/>
    </source>
</evidence>
<evidence type="ECO:0000256" key="11">
    <source>
        <dbReference type="PROSITE-ProRule" id="PRU00103"/>
    </source>
</evidence>
<dbReference type="InterPro" id="IPR022125">
    <property type="entry name" value="U3snoRNP10_N"/>
</dbReference>
<evidence type="ECO:0000256" key="2">
    <source>
        <dbReference type="ARBA" id="ARBA00010559"/>
    </source>
</evidence>
<dbReference type="Proteomes" id="UP000054266">
    <property type="component" value="Unassembled WGS sequence"/>
</dbReference>
<reference evidence="14 15" key="1">
    <citation type="submission" date="2015-01" db="EMBL/GenBank/DDBJ databases">
        <title>The Genome Sequence of Capronia semiimmersa CBS27337.</title>
        <authorList>
            <consortium name="The Broad Institute Genomics Platform"/>
            <person name="Cuomo C."/>
            <person name="de Hoog S."/>
            <person name="Gorbushina A."/>
            <person name="Stielow B."/>
            <person name="Teixiera M."/>
            <person name="Abouelleil A."/>
            <person name="Chapman S.B."/>
            <person name="Priest M."/>
            <person name="Young S.K."/>
            <person name="Wortman J."/>
            <person name="Nusbaum C."/>
            <person name="Birren B."/>
        </authorList>
    </citation>
    <scope>NUCLEOTIDE SEQUENCE [LARGE SCALE GENOMIC DNA]</scope>
    <source>
        <strain evidence="14 15">CBS 27337</strain>
    </source>
</reference>
<keyword evidence="5 12" id="KW-0690">Ribosome biogenesis</keyword>
<gene>
    <name evidence="14" type="ORF">PV04_02245</name>
</gene>
<evidence type="ECO:0000256" key="4">
    <source>
        <dbReference type="ARBA" id="ARBA00015399"/>
    </source>
</evidence>
<dbReference type="HOGENOM" id="CLU_001128_3_1_1"/>
<evidence type="ECO:0000256" key="8">
    <source>
        <dbReference type="ARBA" id="ARBA00023242"/>
    </source>
</evidence>
<dbReference type="GO" id="GO:0032040">
    <property type="term" value="C:small-subunit processome"/>
    <property type="evidence" value="ECO:0007669"/>
    <property type="project" value="TreeGrafter"/>
</dbReference>
<evidence type="ECO:0000256" key="7">
    <source>
        <dbReference type="ARBA" id="ARBA00022737"/>
    </source>
</evidence>
<dbReference type="GO" id="GO:0045943">
    <property type="term" value="P:positive regulation of transcription by RNA polymerase I"/>
    <property type="evidence" value="ECO:0007669"/>
    <property type="project" value="TreeGrafter"/>
</dbReference>
<keyword evidence="15" id="KW-1185">Reference proteome</keyword>
<evidence type="ECO:0000256" key="3">
    <source>
        <dbReference type="ARBA" id="ARBA00011399"/>
    </source>
</evidence>
<dbReference type="PROSITE" id="PS50077">
    <property type="entry name" value="HEAT_REPEAT"/>
    <property type="match status" value="1"/>
</dbReference>
<dbReference type="PANTHER" id="PTHR13457">
    <property type="entry name" value="BAP28"/>
    <property type="match status" value="1"/>
</dbReference>
<dbReference type="STRING" id="5601.A0A0D2CXP8"/>
<evidence type="ECO:0000256" key="6">
    <source>
        <dbReference type="ARBA" id="ARBA00022552"/>
    </source>
</evidence>
<organism evidence="14 15">
    <name type="scientific">Phialophora macrospora</name>
    <dbReference type="NCBI Taxonomy" id="1851006"/>
    <lineage>
        <taxon>Eukaryota</taxon>
        <taxon>Fungi</taxon>
        <taxon>Dikarya</taxon>
        <taxon>Ascomycota</taxon>
        <taxon>Pezizomycotina</taxon>
        <taxon>Eurotiomycetes</taxon>
        <taxon>Chaetothyriomycetidae</taxon>
        <taxon>Chaetothyriales</taxon>
        <taxon>Herpotrichiellaceae</taxon>
        <taxon>Phialophora</taxon>
    </lineage>
</organism>
<evidence type="ECO:0000256" key="1">
    <source>
        <dbReference type="ARBA" id="ARBA00004604"/>
    </source>
</evidence>
<dbReference type="GO" id="GO:0034455">
    <property type="term" value="C:t-UTP complex"/>
    <property type="evidence" value="ECO:0007669"/>
    <property type="project" value="TreeGrafter"/>
</dbReference>
<dbReference type="SUPFAM" id="SSF48371">
    <property type="entry name" value="ARM repeat"/>
    <property type="match status" value="2"/>
</dbReference>
<sequence length="1905" mass="211129">MTSTFAAQLRNIAANSTNELDLRARRDAHAESLIFERSVAIKQDWETIFQVCLEGFQEMCLLDSRLREFEQNLFSPQAKDQDREQLSRPQNEALGVVLERCLALLGSKVLLRPGVKAVEWLVRRFRVHVYNTSALLATFLPYHETPVFRNVLSIVPANKIASEWKFLGPYHKDRVSVPRHAIVYGATHNDAFSSYFNNHTLWVCQQGAAHPQLLRFWSSVLLEATTSRLDQAKSGRKEVQKQRMEDALLKILPLLNEGLELKGCPELTVVCFTIALVLAANADLDDHVIDSLMKAIAPFVTNGEVDPKSALTCIAIFVTKKLDTRVPKDVLQIFLRADSLRAHLFDLHSEVPVSSLCAALVSSAVSGLKEKNLDLRLHFIEEIFDAAGELFAPPIKSHLVAILLRRVQLIDTSLSIESPPRTQLTRLLRTLNDSPDFSSSFSQAASLAGLSHSLVEHLLESTIEDPDAQPSNLIEPTVADLDDRGAESTSAEDAVKAMIASPPPKTTEFSFLTPRRSPLFDQLAQAFSRCCRNERLLTQFKELPLWRTKTKTNSTLYVSFLLRVSLGPFPTTERCVALQALSDSLNHGSSVDTQLLIPYVTVLLSDPAPHVRRAAAACVLVIQKSLSHNLRQEQEQHLNADPAYEELTMSNVKRISPAQVDKLLNQLYLLHLEEYILDPSMMRKVVRAALESHDRASLPKTSDIELKKTSKQALFDLLTGCALACPLLKVKTGITELLIDVHRVGTATTSKTLSPILDSWASLSSADAEAAASSEGLAVPQIDALVVQLVAPQDKEAGENILNMLTEGKFQPRPSLAAMFFDRICAIWDDLRPDSQDAVVVRLFEMSFSENPTHAAGCRHVLHTVALTTGNLAAILDQSLSGLAQMPTDLPPKKRRRLSHGRESIPKELAVEWNVSRGRMTLALELVEDSKPENHPQLLAGLFEVLIGLNRLRDKTASESPYLLNLCLSSILAIVDKARQSRKPDIDMTTIRADLVTECVRSSENLQVQSTALLLSASLAGLAPDRILHTIMPIFTFRGKSILSKDDERSIYVTNRAIDEIIPPLVASLKRQDAKNLVHATSSLLSSFVTAYEHVPQHRRVSFYQRLLNKLGADDFSFAVIALLASRRHSEGMSTFLTSLTAESPASTQVLTFRKLLDLITDIFTEKPHDAEPLLDITRTTPLAKRENEASILLEVAAQLLTPKALKTQVARLSTPDGADEIPFWTEFKRCISLVLSMLKSQKTEHRSLTPSTKKCLSALLELPSLGDFLDFMPDFLDELEQSRHADLKPLALRVLASQLRRPSARSNHKKSQSSAISFLPTLGAIIKSTDDESLRHAAIECLDRIFELYGRKNSDAVVSATSTLTDDDSQGLASKDERTQIMSLLCLTTATEVLKEGAVPIVLSAVPKVFRLLHSSLRDLKGVKGPKDAKVELHNACYMLLCSVIVHLHFIISDDNLVEILGMSYNSSIGMSQTMEICTRDATSTLEPPSSWKESRLELLNLVADKVELTSLVPSLRQAWHTNVITPSGRGRVDADAVGEWLDMLSKAIKRHSKSAVSRTADELSSFVLQVLDLRRLHSVKALLRGDDAMSQPLRPEELRDIEHNVFSLSEALIYKLNDTTFRPIFEGWVEWARSKSLEDAPESEDSDKRSDLMNIARTARLSSLFSLASHFFESLKSIVTSYASYILPECNEVLGAAIGNHDAQGAAILRLLPGLDQQDQEVYTKTLSLLSTIAKHDADGFFTSPSHFQPLATLLIGQYELLANHKNAKSQSRAFTRSSIKDPILSTVVALAAAVQDVPAHHHTLNHLLCQLRHHDHAAVRLASIKTHILLTESEDVGEEWLQNVVLGQSSSATDGGVAVGGSGETMVYVNEMLEDDDEDVETSVREWVRMVRERVGEDIFEV</sequence>
<dbReference type="GO" id="GO:0030515">
    <property type="term" value="F:snoRNA binding"/>
    <property type="evidence" value="ECO:0007669"/>
    <property type="project" value="TreeGrafter"/>
</dbReference>
<name>A0A0D2CXP8_9EURO</name>
<evidence type="ECO:0000313" key="14">
    <source>
        <dbReference type="EMBL" id="KIW69931.1"/>
    </source>
</evidence>
<keyword evidence="7" id="KW-0677">Repeat</keyword>
<comment type="subcellular location">
    <subcellularLocation>
        <location evidence="1 12">Nucleus</location>
        <location evidence="1 12">Nucleolus</location>
    </subcellularLocation>
</comment>
<keyword evidence="9 12" id="KW-0687">Ribonucleoprotein</keyword>
<dbReference type="Pfam" id="PF12397">
    <property type="entry name" value="U3snoRNP10"/>
    <property type="match status" value="1"/>
</dbReference>
<dbReference type="Gene3D" id="1.25.10.10">
    <property type="entry name" value="Leucine-rich Repeat Variant"/>
    <property type="match status" value="1"/>
</dbReference>
<comment type="subunit">
    <text evidence="3 12">Component of the ribosomal small subunit (SSU) processome.</text>
</comment>
<evidence type="ECO:0000256" key="12">
    <source>
        <dbReference type="RuleBase" id="RU367065"/>
    </source>
</evidence>
<evidence type="ECO:0000259" key="13">
    <source>
        <dbReference type="SMART" id="SM01036"/>
    </source>
</evidence>
<dbReference type="InterPro" id="IPR000357">
    <property type="entry name" value="HEAT"/>
</dbReference>
<evidence type="ECO:0000256" key="10">
    <source>
        <dbReference type="ARBA" id="ARBA00025076"/>
    </source>
</evidence>
<dbReference type="InterPro" id="IPR011989">
    <property type="entry name" value="ARM-like"/>
</dbReference>
<dbReference type="Pfam" id="PF02985">
    <property type="entry name" value="HEAT"/>
    <property type="match status" value="1"/>
</dbReference>